<gene>
    <name evidence="1" type="ORF">CDAR_246241</name>
</gene>
<dbReference type="AlphaFoldDB" id="A0AAV4WBI2"/>
<keyword evidence="2" id="KW-1185">Reference proteome</keyword>
<protein>
    <submittedName>
        <fullName evidence="1">Uncharacterized protein</fullName>
    </submittedName>
</protein>
<sequence length="94" mass="10479">MTYYVDYVGPLSVRPCVTGYRLVVNVWTDLVGNNLAGSHLLPDLHEVSIFCETESLLGHVKTNGKSQTYGFNIMGLLPPIGKHEFITHINISFE</sequence>
<name>A0AAV4WBI2_9ARAC</name>
<accession>A0AAV4WBI2</accession>
<evidence type="ECO:0000313" key="1">
    <source>
        <dbReference type="EMBL" id="GIY78963.1"/>
    </source>
</evidence>
<dbReference type="EMBL" id="BPLQ01014297">
    <property type="protein sequence ID" value="GIY78963.1"/>
    <property type="molecule type" value="Genomic_DNA"/>
</dbReference>
<dbReference type="Proteomes" id="UP001054837">
    <property type="component" value="Unassembled WGS sequence"/>
</dbReference>
<organism evidence="1 2">
    <name type="scientific">Caerostris darwini</name>
    <dbReference type="NCBI Taxonomy" id="1538125"/>
    <lineage>
        <taxon>Eukaryota</taxon>
        <taxon>Metazoa</taxon>
        <taxon>Ecdysozoa</taxon>
        <taxon>Arthropoda</taxon>
        <taxon>Chelicerata</taxon>
        <taxon>Arachnida</taxon>
        <taxon>Araneae</taxon>
        <taxon>Araneomorphae</taxon>
        <taxon>Entelegynae</taxon>
        <taxon>Araneoidea</taxon>
        <taxon>Araneidae</taxon>
        <taxon>Caerostris</taxon>
    </lineage>
</organism>
<reference evidence="1 2" key="1">
    <citation type="submission" date="2021-06" db="EMBL/GenBank/DDBJ databases">
        <title>Caerostris darwini draft genome.</title>
        <authorList>
            <person name="Kono N."/>
            <person name="Arakawa K."/>
        </authorList>
    </citation>
    <scope>NUCLEOTIDE SEQUENCE [LARGE SCALE GENOMIC DNA]</scope>
</reference>
<proteinExistence type="predicted"/>
<evidence type="ECO:0000313" key="2">
    <source>
        <dbReference type="Proteomes" id="UP001054837"/>
    </source>
</evidence>
<comment type="caution">
    <text evidence="1">The sequence shown here is derived from an EMBL/GenBank/DDBJ whole genome shotgun (WGS) entry which is preliminary data.</text>
</comment>